<sequence length="29" mass="3450">MAHPRRTTCPRRRDRPQVLSPQRATVFIC</sequence>
<name>A0A7J9FFN3_9ROSI</name>
<feature type="compositionally biased region" description="Basic residues" evidence="1">
    <location>
        <begin position="1"/>
        <end position="14"/>
    </location>
</feature>
<accession>A0A7J9FFN3</accession>
<dbReference type="AlphaFoldDB" id="A0A7J9FFN3"/>
<keyword evidence="3" id="KW-1185">Reference proteome</keyword>
<feature type="region of interest" description="Disordered" evidence="1">
    <location>
        <begin position="1"/>
        <end position="29"/>
    </location>
</feature>
<evidence type="ECO:0000256" key="1">
    <source>
        <dbReference type="SAM" id="MobiDB-lite"/>
    </source>
</evidence>
<organism evidence="2 3">
    <name type="scientific">Gossypium trilobum</name>
    <dbReference type="NCBI Taxonomy" id="34281"/>
    <lineage>
        <taxon>Eukaryota</taxon>
        <taxon>Viridiplantae</taxon>
        <taxon>Streptophyta</taxon>
        <taxon>Embryophyta</taxon>
        <taxon>Tracheophyta</taxon>
        <taxon>Spermatophyta</taxon>
        <taxon>Magnoliopsida</taxon>
        <taxon>eudicotyledons</taxon>
        <taxon>Gunneridae</taxon>
        <taxon>Pentapetalae</taxon>
        <taxon>rosids</taxon>
        <taxon>malvids</taxon>
        <taxon>Malvales</taxon>
        <taxon>Malvaceae</taxon>
        <taxon>Malvoideae</taxon>
        <taxon>Gossypium</taxon>
    </lineage>
</organism>
<evidence type="ECO:0000313" key="2">
    <source>
        <dbReference type="EMBL" id="MBA0784067.1"/>
    </source>
</evidence>
<reference evidence="2 3" key="1">
    <citation type="journal article" date="2019" name="Genome Biol. Evol.">
        <title>Insights into the evolution of the New World diploid cottons (Gossypium, subgenus Houzingenia) based on genome sequencing.</title>
        <authorList>
            <person name="Grover C.E."/>
            <person name="Arick M.A. 2nd"/>
            <person name="Thrash A."/>
            <person name="Conover J.L."/>
            <person name="Sanders W.S."/>
            <person name="Peterson D.G."/>
            <person name="Frelichowski J.E."/>
            <person name="Scheffler J.A."/>
            <person name="Scheffler B.E."/>
            <person name="Wendel J.F."/>
        </authorList>
    </citation>
    <scope>NUCLEOTIDE SEQUENCE [LARGE SCALE GENOMIC DNA]</scope>
    <source>
        <strain evidence="2">8</strain>
        <tissue evidence="2">Leaf</tissue>
    </source>
</reference>
<evidence type="ECO:0000313" key="3">
    <source>
        <dbReference type="Proteomes" id="UP000593568"/>
    </source>
</evidence>
<protein>
    <submittedName>
        <fullName evidence="2">Uncharacterized protein</fullName>
    </submittedName>
</protein>
<gene>
    <name evidence="2" type="ORF">Gotri_001688</name>
</gene>
<dbReference type="EMBL" id="JABEZW010000013">
    <property type="protein sequence ID" value="MBA0784067.1"/>
    <property type="molecule type" value="Genomic_DNA"/>
</dbReference>
<dbReference type="Proteomes" id="UP000593568">
    <property type="component" value="Unassembled WGS sequence"/>
</dbReference>
<comment type="caution">
    <text evidence="2">The sequence shown here is derived from an EMBL/GenBank/DDBJ whole genome shotgun (WGS) entry which is preliminary data.</text>
</comment>
<proteinExistence type="predicted"/>